<evidence type="ECO:0000256" key="4">
    <source>
        <dbReference type="ARBA" id="ARBA00023004"/>
    </source>
</evidence>
<dbReference type="HAMAP" id="MF_02040">
    <property type="entry name" value="Mrp_NBP35"/>
    <property type="match status" value="1"/>
</dbReference>
<gene>
    <name evidence="8" type="ORF">CMN54_10410</name>
</gene>
<dbReference type="EMBL" id="NZEX01000117">
    <property type="protein sequence ID" value="MAH63835.1"/>
    <property type="molecule type" value="Genomic_DNA"/>
</dbReference>
<evidence type="ECO:0000256" key="6">
    <source>
        <dbReference type="HAMAP-Rule" id="MF_02040"/>
    </source>
</evidence>
<comment type="caution">
    <text evidence="8">The sequence shown here is derived from an EMBL/GenBank/DDBJ whole genome shotgun (WGS) entry which is preliminary data.</text>
</comment>
<dbReference type="GO" id="GO:0051539">
    <property type="term" value="F:4 iron, 4 sulfur cluster binding"/>
    <property type="evidence" value="ECO:0007669"/>
    <property type="project" value="TreeGrafter"/>
</dbReference>
<reference evidence="9" key="1">
    <citation type="submission" date="2017-09" db="EMBL/GenBank/DDBJ databases">
        <title>The Reconstruction of 2,631 Draft Metagenome-Assembled Genomes from the Global Oceans.</title>
        <authorList>
            <person name="Tully B.J."/>
            <person name="Graham E.D."/>
            <person name="Heidelberg J.F."/>
        </authorList>
    </citation>
    <scope>NUCLEOTIDE SEQUENCE [LARGE SCALE GENOMIC DNA]</scope>
</reference>
<comment type="function">
    <text evidence="6">Binds and transfers iron-sulfur (Fe-S) clusters to target apoproteins. Can hydrolyze ATP.</text>
</comment>
<dbReference type="SUPFAM" id="SSF52540">
    <property type="entry name" value="P-loop containing nucleoside triphosphate hydrolases"/>
    <property type="match status" value="1"/>
</dbReference>
<dbReference type="Gene3D" id="3.40.50.300">
    <property type="entry name" value="P-loop containing nucleotide triphosphate hydrolases"/>
    <property type="match status" value="1"/>
</dbReference>
<dbReference type="InterPro" id="IPR033756">
    <property type="entry name" value="YlxH/NBP35"/>
</dbReference>
<protein>
    <recommendedName>
        <fullName evidence="6">Iron-sulfur cluster carrier protein</fullName>
    </recommendedName>
</protein>
<evidence type="ECO:0000256" key="7">
    <source>
        <dbReference type="SAM" id="MobiDB-lite"/>
    </source>
</evidence>
<dbReference type="CDD" id="cd02037">
    <property type="entry name" value="Mrp_NBP35"/>
    <property type="match status" value="1"/>
</dbReference>
<name>A0A2D6YL50_9DELT</name>
<feature type="binding site" evidence="6">
    <location>
        <begin position="122"/>
        <end position="129"/>
    </location>
    <ligand>
        <name>ATP</name>
        <dbReference type="ChEBI" id="CHEBI:30616"/>
    </ligand>
</feature>
<accession>A0A2D6YL50</accession>
<dbReference type="GO" id="GO:0016887">
    <property type="term" value="F:ATP hydrolysis activity"/>
    <property type="evidence" value="ECO:0007669"/>
    <property type="project" value="UniProtKB-UniRule"/>
</dbReference>
<keyword evidence="3 6" id="KW-0067">ATP-binding</keyword>
<evidence type="ECO:0000256" key="1">
    <source>
        <dbReference type="ARBA" id="ARBA00022723"/>
    </source>
</evidence>
<evidence type="ECO:0000313" key="8">
    <source>
        <dbReference type="EMBL" id="MAH63835.1"/>
    </source>
</evidence>
<dbReference type="Proteomes" id="UP000226525">
    <property type="component" value="Unassembled WGS sequence"/>
</dbReference>
<proteinExistence type="inferred from homology"/>
<keyword evidence="4 6" id="KW-0408">Iron</keyword>
<feature type="region of interest" description="Disordered" evidence="7">
    <location>
        <begin position="79"/>
        <end position="104"/>
    </location>
</feature>
<evidence type="ECO:0000256" key="5">
    <source>
        <dbReference type="ARBA" id="ARBA00023014"/>
    </source>
</evidence>
<keyword evidence="1 6" id="KW-0479">Metal-binding</keyword>
<dbReference type="InterPro" id="IPR044304">
    <property type="entry name" value="NUBPL-like"/>
</dbReference>
<dbReference type="PANTHER" id="PTHR42961:SF2">
    <property type="entry name" value="IRON-SULFUR PROTEIN NUBPL"/>
    <property type="match status" value="1"/>
</dbReference>
<keyword evidence="6" id="KW-0378">Hydrolase</keyword>
<evidence type="ECO:0000313" key="9">
    <source>
        <dbReference type="Proteomes" id="UP000226525"/>
    </source>
</evidence>
<evidence type="ECO:0000256" key="2">
    <source>
        <dbReference type="ARBA" id="ARBA00022741"/>
    </source>
</evidence>
<dbReference type="InterPro" id="IPR027417">
    <property type="entry name" value="P-loop_NTPase"/>
</dbReference>
<sequence>MESLEQQFTSVLAEIEVDGMPLTETEIVHSCVVNNDFAKFTIVLPLESRLRQILPTQIEENIRNLTIVSRVAVEVLEKAPVDDEPTEDTAATPEKENSRSARQPQRTAYLQNYDAVLAVASGKGGVGKSTVSLNLALALQQKGFSVSFFDADIYGPSFPIMTGLRGVKPELREENLMPLEVMGLYAMSIGNLIDDEAAMVWRGPMVHQAVEQLLRDTAWPGGDILIIDMPPGTGDVQLSISQLCELAGAIVVSTPQDMALVDAYKAITMFSKVDIPIVGIVENMSYFACPHCGEKTAIFSQHGAVEACHKYEVPFLGAIPLELAVREGGDLGKPIMNQAPSESPAAKAFRLIADNVISSLDDLY</sequence>
<keyword evidence="2 6" id="KW-0547">Nucleotide-binding</keyword>
<comment type="subunit">
    <text evidence="6">Homodimer.</text>
</comment>
<dbReference type="PANTHER" id="PTHR42961">
    <property type="entry name" value="IRON-SULFUR PROTEIN NUBPL"/>
    <property type="match status" value="1"/>
</dbReference>
<comment type="similarity">
    <text evidence="6">Belongs to the Mrp/NBP35 ATP-binding proteins family.</text>
</comment>
<dbReference type="GO" id="GO:0005524">
    <property type="term" value="F:ATP binding"/>
    <property type="evidence" value="ECO:0007669"/>
    <property type="project" value="UniProtKB-UniRule"/>
</dbReference>
<dbReference type="InterPro" id="IPR019591">
    <property type="entry name" value="Mrp/NBP35_ATP-bd"/>
</dbReference>
<organism evidence="8 9">
    <name type="scientific">SAR324 cluster bacterium</name>
    <dbReference type="NCBI Taxonomy" id="2024889"/>
    <lineage>
        <taxon>Bacteria</taxon>
        <taxon>Deltaproteobacteria</taxon>
        <taxon>SAR324 cluster</taxon>
    </lineage>
</organism>
<dbReference type="FunFam" id="3.40.50.300:FF:001278">
    <property type="entry name" value="Iron-sulfur cluster carrier protein"/>
    <property type="match status" value="1"/>
</dbReference>
<dbReference type="Pfam" id="PF10609">
    <property type="entry name" value="ParA"/>
    <property type="match status" value="1"/>
</dbReference>
<dbReference type="GO" id="GO:0046872">
    <property type="term" value="F:metal ion binding"/>
    <property type="evidence" value="ECO:0007669"/>
    <property type="project" value="UniProtKB-KW"/>
</dbReference>
<dbReference type="GO" id="GO:0140663">
    <property type="term" value="F:ATP-dependent FeS chaperone activity"/>
    <property type="evidence" value="ECO:0007669"/>
    <property type="project" value="InterPro"/>
</dbReference>
<dbReference type="AlphaFoldDB" id="A0A2D6YL50"/>
<evidence type="ECO:0000256" key="3">
    <source>
        <dbReference type="ARBA" id="ARBA00022840"/>
    </source>
</evidence>
<keyword evidence="5 6" id="KW-0411">Iron-sulfur</keyword>
<dbReference type="GO" id="GO:0016226">
    <property type="term" value="P:iron-sulfur cluster assembly"/>
    <property type="evidence" value="ECO:0007669"/>
    <property type="project" value="InterPro"/>
</dbReference>